<feature type="compositionally biased region" description="Low complexity" evidence="1">
    <location>
        <begin position="281"/>
        <end position="296"/>
    </location>
</feature>
<keyword evidence="3" id="KW-1185">Reference proteome</keyword>
<proteinExistence type="predicted"/>
<feature type="compositionally biased region" description="Basic residues" evidence="1">
    <location>
        <begin position="263"/>
        <end position="276"/>
    </location>
</feature>
<sequence length="296" mass="34508">MKHISPNHSNFPPLSPNSTFQHKEFKPRRMPEHIRKKLNSIVRKNPQLKHKIRKSPVQYNSRINMTVYNRPNSRSPGFQPSLNTKLKRTTVNKKNFLENFKIQRSARKDCKSKNPKKSKLFRRNPYQGVNEKARMLSPRTFLSKEIAPRRFSIMTPNKLPSKPNNIPQVLNRNFDIPRHKKCGQSPPVIRFKNSPREIKPVFEVYESPKKQRNKFPAEKSTTKKLFDYLNDNSDSSPAACAPPAHKNDSQFFYNLTNSSPEPKKRKEAKSKFHKNALRVDNSSNFSSQSQSEPEDL</sequence>
<organism evidence="2 3">
    <name type="scientific">Euplotes crassus</name>
    <dbReference type="NCBI Taxonomy" id="5936"/>
    <lineage>
        <taxon>Eukaryota</taxon>
        <taxon>Sar</taxon>
        <taxon>Alveolata</taxon>
        <taxon>Ciliophora</taxon>
        <taxon>Intramacronucleata</taxon>
        <taxon>Spirotrichea</taxon>
        <taxon>Hypotrichia</taxon>
        <taxon>Euplotida</taxon>
        <taxon>Euplotidae</taxon>
        <taxon>Moneuplotes</taxon>
    </lineage>
</organism>
<feature type="compositionally biased region" description="Low complexity" evidence="1">
    <location>
        <begin position="233"/>
        <end position="244"/>
    </location>
</feature>
<protein>
    <submittedName>
        <fullName evidence="2">Uncharacterized protein</fullName>
    </submittedName>
</protein>
<evidence type="ECO:0000256" key="1">
    <source>
        <dbReference type="SAM" id="MobiDB-lite"/>
    </source>
</evidence>
<feature type="region of interest" description="Disordered" evidence="1">
    <location>
        <begin position="226"/>
        <end position="296"/>
    </location>
</feature>
<comment type="caution">
    <text evidence="2">The sequence shown here is derived from an EMBL/GenBank/DDBJ whole genome shotgun (WGS) entry which is preliminary data.</text>
</comment>
<dbReference type="EMBL" id="CAMPGE010029537">
    <property type="protein sequence ID" value="CAI2387017.1"/>
    <property type="molecule type" value="Genomic_DNA"/>
</dbReference>
<evidence type="ECO:0000313" key="2">
    <source>
        <dbReference type="EMBL" id="CAI2387017.1"/>
    </source>
</evidence>
<accession>A0AAD1YC72</accession>
<dbReference type="Proteomes" id="UP001295684">
    <property type="component" value="Unassembled WGS sequence"/>
</dbReference>
<feature type="region of interest" description="Disordered" evidence="1">
    <location>
        <begin position="1"/>
        <end position="32"/>
    </location>
</feature>
<name>A0AAD1YC72_EUPCR</name>
<gene>
    <name evidence="2" type="ORF">ECRASSUSDP1_LOCUS28643</name>
</gene>
<feature type="compositionally biased region" description="Polar residues" evidence="1">
    <location>
        <begin position="1"/>
        <end position="20"/>
    </location>
</feature>
<feature type="compositionally biased region" description="Basic and acidic residues" evidence="1">
    <location>
        <begin position="21"/>
        <end position="32"/>
    </location>
</feature>
<dbReference type="AlphaFoldDB" id="A0AAD1YC72"/>
<reference evidence="2" key="1">
    <citation type="submission" date="2023-07" db="EMBL/GenBank/DDBJ databases">
        <authorList>
            <consortium name="AG Swart"/>
            <person name="Singh M."/>
            <person name="Singh A."/>
            <person name="Seah K."/>
            <person name="Emmerich C."/>
        </authorList>
    </citation>
    <scope>NUCLEOTIDE SEQUENCE</scope>
    <source>
        <strain evidence="2">DP1</strain>
    </source>
</reference>
<evidence type="ECO:0000313" key="3">
    <source>
        <dbReference type="Proteomes" id="UP001295684"/>
    </source>
</evidence>
<feature type="compositionally biased region" description="Polar residues" evidence="1">
    <location>
        <begin position="249"/>
        <end position="260"/>
    </location>
</feature>